<proteinExistence type="predicted"/>
<comment type="caution">
    <text evidence="2">The sequence shown here is derived from an EMBL/GenBank/DDBJ whole genome shotgun (WGS) entry which is preliminary data.</text>
</comment>
<evidence type="ECO:0000313" key="3">
    <source>
        <dbReference type="Proteomes" id="UP000606396"/>
    </source>
</evidence>
<evidence type="ECO:0000313" key="2">
    <source>
        <dbReference type="EMBL" id="MBD2612057.1"/>
    </source>
</evidence>
<gene>
    <name evidence="2" type="ORF">H6G94_12340</name>
</gene>
<sequence>MSQLSDEEIYQEVGKIVAKFNLYKCDECATAVMQWLKENGIEGKIIFLRTKKRKEYYILSKRLERRGINESITLNGKHYGVEVRGRVFDNLSTDGLTKEDWINDFICPSEQFIVQELPQL</sequence>
<feature type="domain" description="Tox-PL-2" evidence="1">
    <location>
        <begin position="9"/>
        <end position="105"/>
    </location>
</feature>
<name>A0ABR8H9X3_NOSPU</name>
<reference evidence="2 3" key="1">
    <citation type="journal article" date="2020" name="ISME J.">
        <title>Comparative genomics reveals insights into cyanobacterial evolution and habitat adaptation.</title>
        <authorList>
            <person name="Chen M.Y."/>
            <person name="Teng W.K."/>
            <person name="Zhao L."/>
            <person name="Hu C.X."/>
            <person name="Zhou Y.K."/>
            <person name="Han B.P."/>
            <person name="Song L.R."/>
            <person name="Shu W.S."/>
        </authorList>
    </citation>
    <scope>NUCLEOTIDE SEQUENCE [LARGE SCALE GENOMIC DNA]</scope>
    <source>
        <strain evidence="2 3">FACHB-252</strain>
    </source>
</reference>
<dbReference type="Pfam" id="PF15643">
    <property type="entry name" value="Tox-PL-2"/>
    <property type="match status" value="1"/>
</dbReference>
<keyword evidence="3" id="KW-1185">Reference proteome</keyword>
<organism evidence="2 3">
    <name type="scientific">Nostoc punctiforme FACHB-252</name>
    <dbReference type="NCBI Taxonomy" id="1357509"/>
    <lineage>
        <taxon>Bacteria</taxon>
        <taxon>Bacillati</taxon>
        <taxon>Cyanobacteriota</taxon>
        <taxon>Cyanophyceae</taxon>
        <taxon>Nostocales</taxon>
        <taxon>Nostocaceae</taxon>
        <taxon>Nostoc</taxon>
    </lineage>
</organism>
<dbReference type="InterPro" id="IPR028910">
    <property type="entry name" value="Tox-PL-2_dom"/>
</dbReference>
<evidence type="ECO:0000259" key="1">
    <source>
        <dbReference type="Pfam" id="PF15643"/>
    </source>
</evidence>
<dbReference type="Proteomes" id="UP000606396">
    <property type="component" value="Unassembled WGS sequence"/>
</dbReference>
<dbReference type="RefSeq" id="WP_190949671.1">
    <property type="nucleotide sequence ID" value="NZ_JACJTC010000008.1"/>
</dbReference>
<protein>
    <recommendedName>
        <fullName evidence="1">Tox-PL-2 domain-containing protein</fullName>
    </recommendedName>
</protein>
<dbReference type="EMBL" id="JACJTC010000008">
    <property type="protein sequence ID" value="MBD2612057.1"/>
    <property type="molecule type" value="Genomic_DNA"/>
</dbReference>
<accession>A0ABR8H9X3</accession>